<accession>A0AAE0SZX9</accession>
<dbReference type="InterPro" id="IPR053041">
    <property type="entry name" value="Transglut-like_Superfamily_Mod"/>
</dbReference>
<dbReference type="PANTHER" id="PTHR47020:SF1">
    <property type="entry name" value="HILLARIN"/>
    <property type="match status" value="1"/>
</dbReference>
<reference evidence="2" key="2">
    <citation type="journal article" date="2021" name="Genome Biol. Evol.">
        <title>Developing a high-quality reference genome for a parasitic bivalve with doubly uniparental inheritance (Bivalvia: Unionida).</title>
        <authorList>
            <person name="Smith C.H."/>
        </authorList>
    </citation>
    <scope>NUCLEOTIDE SEQUENCE</scope>
    <source>
        <strain evidence="2">CHS0354</strain>
        <tissue evidence="2">Mantle</tissue>
    </source>
</reference>
<name>A0AAE0SZX9_9BIVA</name>
<organism evidence="2 3">
    <name type="scientific">Potamilus streckersoni</name>
    <dbReference type="NCBI Taxonomy" id="2493646"/>
    <lineage>
        <taxon>Eukaryota</taxon>
        <taxon>Metazoa</taxon>
        <taxon>Spiralia</taxon>
        <taxon>Lophotrochozoa</taxon>
        <taxon>Mollusca</taxon>
        <taxon>Bivalvia</taxon>
        <taxon>Autobranchia</taxon>
        <taxon>Heteroconchia</taxon>
        <taxon>Palaeoheterodonta</taxon>
        <taxon>Unionida</taxon>
        <taxon>Unionoidea</taxon>
        <taxon>Unionidae</taxon>
        <taxon>Ambleminae</taxon>
        <taxon>Lampsilini</taxon>
        <taxon>Potamilus</taxon>
    </lineage>
</organism>
<dbReference type="Proteomes" id="UP001195483">
    <property type="component" value="Unassembled WGS sequence"/>
</dbReference>
<proteinExistence type="predicted"/>
<sequence>MGCSSSKLPVVSTKFVPYQEKSDSSVEVPPHTTKKLNIVPEPNISKSINDQDLKVDTIGYSAEVPPHPPKTKKRDIIPDPTIFKDIDEHALKAPTSLRRSINELANYLEKPAKNNLERVRAFYRWITDNITYDLEGYFSGGLISSCDPHDVLTTGRSVCQGYADLFSAFCREVNIPVKTISGHSNGYSYDPEIALTPSTKTDHAWNVVLLNGDWRFVECTWGAGLVKKKQFYKEFTEFYFLTDPEDFISQHFPRMNKNEELGLEWQLMNKTISLEEFSRRVPLYRTALEFGIIPLSHKSGVLEVKSDDTITIQDGQRNIENWTIHFFLSDGTNMNNYTMSYMQNPTTLKINVRPPAAAKYVLRLFAKPRGKQTDVYHVVLEYIIKCSDRAKPVKPYVSSKTPWAVCPKYAQYGFPEKALAIPMFISKDGELIINIPTTRQVDAMANLEHAENKDKCLEQYTLIESSANKIVVRARLPMEGYYGLYIMVKPPWEGNDLYWPAIAYLIDCRKPMISCYPFPERFHGAAAKHNCRILEPLKGLLPPKSIVKFRLESNILRRIIILKQNLSTTGNGIFEGTILIPDTGTITVYGSANDSGSLEGLYRFDVAA</sequence>
<dbReference type="InterPro" id="IPR002931">
    <property type="entry name" value="Transglutaminase-like"/>
</dbReference>
<dbReference type="InterPro" id="IPR056564">
    <property type="entry name" value="Ig-like_KY"/>
</dbReference>
<evidence type="ECO:0000313" key="2">
    <source>
        <dbReference type="EMBL" id="KAK3601242.1"/>
    </source>
</evidence>
<dbReference type="AlphaFoldDB" id="A0AAE0SZX9"/>
<evidence type="ECO:0000313" key="3">
    <source>
        <dbReference type="Proteomes" id="UP001195483"/>
    </source>
</evidence>
<gene>
    <name evidence="2" type="ORF">CHS0354_040420</name>
</gene>
<protein>
    <recommendedName>
        <fullName evidence="1">Transglutaminase-like domain-containing protein</fullName>
    </recommendedName>
</protein>
<reference evidence="2" key="1">
    <citation type="journal article" date="2021" name="Genome Biol. Evol.">
        <title>A High-Quality Reference Genome for a Parasitic Bivalve with Doubly Uniparental Inheritance (Bivalvia: Unionida).</title>
        <authorList>
            <person name="Smith C.H."/>
        </authorList>
    </citation>
    <scope>NUCLEOTIDE SEQUENCE</scope>
    <source>
        <strain evidence="2">CHS0354</strain>
    </source>
</reference>
<dbReference type="Pfam" id="PF23265">
    <property type="entry name" value="Ig-like_KY"/>
    <property type="match status" value="2"/>
</dbReference>
<reference evidence="2" key="3">
    <citation type="submission" date="2023-05" db="EMBL/GenBank/DDBJ databases">
        <authorList>
            <person name="Smith C.H."/>
        </authorList>
    </citation>
    <scope>NUCLEOTIDE SEQUENCE</scope>
    <source>
        <strain evidence="2">CHS0354</strain>
        <tissue evidence="2">Mantle</tissue>
    </source>
</reference>
<dbReference type="EMBL" id="JAEAOA010002336">
    <property type="protein sequence ID" value="KAK3601242.1"/>
    <property type="molecule type" value="Genomic_DNA"/>
</dbReference>
<comment type="caution">
    <text evidence="2">The sequence shown here is derived from an EMBL/GenBank/DDBJ whole genome shotgun (WGS) entry which is preliminary data.</text>
</comment>
<dbReference type="InterPro" id="IPR038765">
    <property type="entry name" value="Papain-like_cys_pep_sf"/>
</dbReference>
<dbReference type="Pfam" id="PF01841">
    <property type="entry name" value="Transglut_core"/>
    <property type="match status" value="1"/>
</dbReference>
<feature type="domain" description="Transglutaminase-like" evidence="1">
    <location>
        <begin position="151"/>
        <end position="221"/>
    </location>
</feature>
<keyword evidence="3" id="KW-1185">Reference proteome</keyword>
<dbReference type="SUPFAM" id="SSF54001">
    <property type="entry name" value="Cysteine proteinases"/>
    <property type="match status" value="1"/>
</dbReference>
<evidence type="ECO:0000259" key="1">
    <source>
        <dbReference type="SMART" id="SM00460"/>
    </source>
</evidence>
<dbReference type="Gene3D" id="3.10.620.30">
    <property type="match status" value="1"/>
</dbReference>
<dbReference type="SMART" id="SM00460">
    <property type="entry name" value="TGc"/>
    <property type="match status" value="1"/>
</dbReference>
<dbReference type="PANTHER" id="PTHR47020">
    <property type="entry name" value="HILLARIN"/>
    <property type="match status" value="1"/>
</dbReference>